<evidence type="ECO:0000256" key="3">
    <source>
        <dbReference type="ARBA" id="ARBA00005119"/>
    </source>
</evidence>
<evidence type="ECO:0000256" key="11">
    <source>
        <dbReference type="ARBA" id="ARBA00022792"/>
    </source>
</evidence>
<evidence type="ECO:0000256" key="13">
    <source>
        <dbReference type="ARBA" id="ARBA00023098"/>
    </source>
</evidence>
<evidence type="ECO:0000313" key="19">
    <source>
        <dbReference type="EMBL" id="EWM29880.1"/>
    </source>
</evidence>
<comment type="caution">
    <text evidence="19">The sequence shown here is derived from an EMBL/GenBank/DDBJ whole genome shotgun (WGS) entry which is preliminary data.</text>
</comment>
<evidence type="ECO:0000256" key="6">
    <source>
        <dbReference type="ARBA" id="ARBA00012487"/>
    </source>
</evidence>
<evidence type="ECO:0000256" key="18">
    <source>
        <dbReference type="ARBA" id="ARBA00029893"/>
    </source>
</evidence>
<name>W7TRJ7_9STRA</name>
<dbReference type="Pfam" id="PF09139">
    <property type="entry name" value="Tam41_Mmp37"/>
    <property type="match status" value="1"/>
</dbReference>
<dbReference type="GO" id="GO:0005743">
    <property type="term" value="C:mitochondrial inner membrane"/>
    <property type="evidence" value="ECO:0007669"/>
    <property type="project" value="UniProtKB-SubCell"/>
</dbReference>
<dbReference type="PIRSF" id="PIRSF028840">
    <property type="entry name" value="Mmp37"/>
    <property type="match status" value="1"/>
</dbReference>
<evidence type="ECO:0000256" key="12">
    <source>
        <dbReference type="ARBA" id="ARBA00022842"/>
    </source>
</evidence>
<dbReference type="PANTHER" id="PTHR13619:SF0">
    <property type="entry name" value="PHOSPHATIDATE CYTIDYLYLTRANSFERASE, MITOCHONDRIAL"/>
    <property type="match status" value="1"/>
</dbReference>
<keyword evidence="16" id="KW-0594">Phospholipid biosynthesis</keyword>
<comment type="pathway">
    <text evidence="4">Lipid metabolism.</text>
</comment>
<dbReference type="GO" id="GO:0004605">
    <property type="term" value="F:phosphatidate cytidylyltransferase activity"/>
    <property type="evidence" value="ECO:0007669"/>
    <property type="project" value="UniProtKB-EC"/>
</dbReference>
<dbReference type="UniPathway" id="UPA00557">
    <property type="reaction ID" value="UER00614"/>
</dbReference>
<keyword evidence="9" id="KW-0808">Transferase</keyword>
<dbReference type="EC" id="2.7.7.41" evidence="6"/>
<protein>
    <recommendedName>
        <fullName evidence="7">Phosphatidate cytidylyltransferase, mitochondrial</fullName>
        <ecNumber evidence="6">2.7.7.41</ecNumber>
    </recommendedName>
    <alternativeName>
        <fullName evidence="18">CDP-diacylglycerol synthase</fullName>
    </alternativeName>
</protein>
<comment type="pathway">
    <text evidence="3">Phospholipid metabolism; CDP-diacylglycerol biosynthesis; CDP-diacylglycerol from sn-glycerol 3-phosphate: step 3/3.</text>
</comment>
<proteinExistence type="inferred from homology"/>
<keyword evidence="14" id="KW-0496">Mitochondrion</keyword>
<evidence type="ECO:0000256" key="5">
    <source>
        <dbReference type="ARBA" id="ARBA00005458"/>
    </source>
</evidence>
<keyword evidence="17" id="KW-1208">Phospholipid metabolism</keyword>
<evidence type="ECO:0000256" key="8">
    <source>
        <dbReference type="ARBA" id="ARBA00022516"/>
    </source>
</evidence>
<evidence type="ECO:0000313" key="20">
    <source>
        <dbReference type="Proteomes" id="UP000019335"/>
    </source>
</evidence>
<keyword evidence="11" id="KW-0999">Mitochondrion inner membrane</keyword>
<dbReference type="GO" id="GO:0032049">
    <property type="term" value="P:cardiolipin biosynthetic process"/>
    <property type="evidence" value="ECO:0007669"/>
    <property type="project" value="InterPro"/>
</dbReference>
<accession>W7TRJ7</accession>
<evidence type="ECO:0000256" key="9">
    <source>
        <dbReference type="ARBA" id="ARBA00022679"/>
    </source>
</evidence>
<dbReference type="Proteomes" id="UP000019335">
    <property type="component" value="Chromosome 2"/>
</dbReference>
<evidence type="ECO:0000256" key="16">
    <source>
        <dbReference type="ARBA" id="ARBA00023209"/>
    </source>
</evidence>
<evidence type="ECO:0000256" key="7">
    <source>
        <dbReference type="ARBA" id="ARBA00018337"/>
    </source>
</evidence>
<keyword evidence="13" id="KW-0443">Lipid metabolism</keyword>
<evidence type="ECO:0000256" key="10">
    <source>
        <dbReference type="ARBA" id="ARBA00022695"/>
    </source>
</evidence>
<dbReference type="EMBL" id="AZIL01000115">
    <property type="protein sequence ID" value="EWM29880.1"/>
    <property type="molecule type" value="Genomic_DNA"/>
</dbReference>
<keyword evidence="20" id="KW-1185">Reference proteome</keyword>
<reference evidence="19 20" key="1">
    <citation type="journal article" date="2014" name="Mol. Plant">
        <title>Chromosome Scale Genome Assembly and Transcriptome Profiling of Nannochloropsis gaditana in Nitrogen Depletion.</title>
        <authorList>
            <person name="Corteggiani Carpinelli E."/>
            <person name="Telatin A."/>
            <person name="Vitulo N."/>
            <person name="Forcato C."/>
            <person name="D'Angelo M."/>
            <person name="Schiavon R."/>
            <person name="Vezzi A."/>
            <person name="Giacometti G.M."/>
            <person name="Morosinotto T."/>
            <person name="Valle G."/>
        </authorList>
    </citation>
    <scope>NUCLEOTIDE SEQUENCE [LARGE SCALE GENOMIC DNA]</scope>
    <source>
        <strain evidence="19 20">B-31</strain>
    </source>
</reference>
<evidence type="ECO:0000256" key="15">
    <source>
        <dbReference type="ARBA" id="ARBA00023136"/>
    </source>
</evidence>
<comment type="subcellular location">
    <subcellularLocation>
        <location evidence="2">Mitochondrion inner membrane</location>
        <topology evidence="2">Peripheral membrane protein</topology>
        <orientation evidence="2">Matrix side</orientation>
    </subcellularLocation>
</comment>
<keyword evidence="12" id="KW-0460">Magnesium</keyword>
<keyword evidence="10" id="KW-0548">Nucleotidyltransferase</keyword>
<evidence type="ECO:0000256" key="17">
    <source>
        <dbReference type="ARBA" id="ARBA00023264"/>
    </source>
</evidence>
<evidence type="ECO:0000256" key="1">
    <source>
        <dbReference type="ARBA" id="ARBA00001946"/>
    </source>
</evidence>
<dbReference type="InterPro" id="IPR015222">
    <property type="entry name" value="Tam41"/>
</dbReference>
<dbReference type="PANTHER" id="PTHR13619">
    <property type="entry name" value="PHOSPHATIDATE CYTIDYLYLTRANSFERASE, MITOCHONDRIAL"/>
    <property type="match status" value="1"/>
</dbReference>
<dbReference type="AlphaFoldDB" id="W7TRJ7"/>
<evidence type="ECO:0000256" key="4">
    <source>
        <dbReference type="ARBA" id="ARBA00005189"/>
    </source>
</evidence>
<evidence type="ECO:0000256" key="14">
    <source>
        <dbReference type="ARBA" id="ARBA00023128"/>
    </source>
</evidence>
<dbReference type="GO" id="GO:0016024">
    <property type="term" value="P:CDP-diacylglycerol biosynthetic process"/>
    <property type="evidence" value="ECO:0007669"/>
    <property type="project" value="UniProtKB-UniPathway"/>
</dbReference>
<keyword evidence="15" id="KW-0472">Membrane</keyword>
<sequence>MQFHKHPRDELVHDKNMPYDAILQKLPAIDFAFAYGSGVFGQDGYSDHEQKEAIRGVNDQLLQPGGSTPSANMQLKRPPMLDLVVAVRNPIEWHRENLERNWKDYSILRYLGAERLGQIQEDYGAALYYNTALPVPGHPNRVMKYGIISTHALRRDLVDWQWMYAAGRMQKPVKILKAYEALAEAQRMNLRSAVRAALLLLPESFSDFDLFTMIAGLSYRGDFRMTFGENPRKVKNIVTSNLPHFHELYSPVLATFSSLTAAAADKGRFSQDLSPRVRASHLRQLPMALRQFLVPRKLRDVMSSERSTKIVHSREEEDKALRDAWEQLSGKKTSKMVKLAIHKVVARSSLTQGFKGVFTAGVWKALVYSLHKMNKYRIGMGKSNPTNKM</sequence>
<gene>
    <name evidence="19" type="ORF">Naga_100106g17</name>
</gene>
<comment type="similarity">
    <text evidence="5">Belongs to the TAM41 family.</text>
</comment>
<evidence type="ECO:0000256" key="2">
    <source>
        <dbReference type="ARBA" id="ARBA00004443"/>
    </source>
</evidence>
<keyword evidence="8" id="KW-0444">Lipid biosynthesis</keyword>
<comment type="cofactor">
    <cofactor evidence="1">
        <name>Mg(2+)</name>
        <dbReference type="ChEBI" id="CHEBI:18420"/>
    </cofactor>
</comment>
<organism evidence="19 20">
    <name type="scientific">Nannochloropsis gaditana</name>
    <dbReference type="NCBI Taxonomy" id="72520"/>
    <lineage>
        <taxon>Eukaryota</taxon>
        <taxon>Sar</taxon>
        <taxon>Stramenopiles</taxon>
        <taxon>Ochrophyta</taxon>
        <taxon>Eustigmatophyceae</taxon>
        <taxon>Eustigmatales</taxon>
        <taxon>Monodopsidaceae</taxon>
        <taxon>Nannochloropsis</taxon>
    </lineage>
</organism>
<dbReference type="OrthoDB" id="341477at2759"/>